<protein>
    <submittedName>
        <fullName evidence="1">Integrase catalytic domain-containing protein</fullName>
    </submittedName>
</protein>
<proteinExistence type="predicted"/>
<reference evidence="2" key="1">
    <citation type="journal article" date="2023" name="Hortic. Res.">
        <title>A chromosome-level phased genome enabling allele-level studies in sweet orange: a case study on citrus Huanglongbing tolerance.</title>
        <authorList>
            <person name="Wu B."/>
            <person name="Yu Q."/>
            <person name="Deng Z."/>
            <person name="Duan Y."/>
            <person name="Luo F."/>
            <person name="Gmitter F. Jr."/>
        </authorList>
    </citation>
    <scope>NUCLEOTIDE SEQUENCE [LARGE SCALE GENOMIC DNA]</scope>
    <source>
        <strain evidence="2">cv. Valencia</strain>
    </source>
</reference>
<keyword evidence="2" id="KW-1185">Reference proteome</keyword>
<organism evidence="1 2">
    <name type="scientific">Citrus sinensis</name>
    <name type="common">Sweet orange</name>
    <name type="synonym">Citrus aurantium var. sinensis</name>
    <dbReference type="NCBI Taxonomy" id="2711"/>
    <lineage>
        <taxon>Eukaryota</taxon>
        <taxon>Viridiplantae</taxon>
        <taxon>Streptophyta</taxon>
        <taxon>Embryophyta</taxon>
        <taxon>Tracheophyta</taxon>
        <taxon>Spermatophyta</taxon>
        <taxon>Magnoliopsida</taxon>
        <taxon>eudicotyledons</taxon>
        <taxon>Gunneridae</taxon>
        <taxon>Pentapetalae</taxon>
        <taxon>rosids</taxon>
        <taxon>malvids</taxon>
        <taxon>Sapindales</taxon>
        <taxon>Rutaceae</taxon>
        <taxon>Aurantioideae</taxon>
        <taxon>Citrus</taxon>
    </lineage>
</organism>
<evidence type="ECO:0000313" key="1">
    <source>
        <dbReference type="EMBL" id="KAH9718650.1"/>
    </source>
</evidence>
<evidence type="ECO:0000313" key="2">
    <source>
        <dbReference type="Proteomes" id="UP000829398"/>
    </source>
</evidence>
<sequence>MFPNIQLVTSVWLPVCGWYVLLYCRVVSSFFYNGFDSALDDDEETKSRKEKGEGSSNSGGDSRTINNKAYSTIILHMSDELLREVSKEKIASGLWAKLKELFLKESLDKRLYMKRKLCTFSMKNGTTMNDHLDEFNKLILDLENVNIMLEDKDRALILLSSLYDSYEHFVDTLLYGRQTLILKDVKNALKYKDLKKRTYDNDEATGDGLVAKAKSEKKKDSNGKAAIASEDEEDTKGADVLIAAKKQPTDEWILDSGCSFHMCPNREFFKTFESMTDGKVLLDNNLACRVAGIGTISINMFDGKIRELKQVRCILLSSNLSKHFWVEAVVAAAYLINRSPSLALEFKTPQEVWSGKPPDLSNLKIFGCPAYAHISQGKLEPKAVKGYFIGYHVGIISYALVVTRNVTSEEPDNFKQAMRNKDKTKWMAAMEEEMASLKKNNIWTLVKKSVDQKLLGCKWIYKLKEYLKGTVSLSIVYGRVNRSSDQVLGYVDSDFAGDLDKRRSITRYVYTLCGRAISWKASLQSVVALSTTEAEYIAFSEAVKEAIWLKGLVTELGLEQRSVCINRDSSSAIQLSKNPKFHERIKHVDIRLHFIRDEIAQEVINVVKIPSEYNPADMLMKPLPSIKFKAALNFISVVSL</sequence>
<name>A0ACB8JMH1_CITSI</name>
<comment type="caution">
    <text evidence="1">The sequence shown here is derived from an EMBL/GenBank/DDBJ whole genome shotgun (WGS) entry which is preliminary data.</text>
</comment>
<dbReference type="Proteomes" id="UP000829398">
    <property type="component" value="Chromosome 7"/>
</dbReference>
<accession>A0ACB8JMH1</accession>
<gene>
    <name evidence="1" type="ORF">KPL71_022308</name>
</gene>
<dbReference type="EMBL" id="CM039176">
    <property type="protein sequence ID" value="KAH9718650.1"/>
    <property type="molecule type" value="Genomic_DNA"/>
</dbReference>